<evidence type="ECO:0000313" key="4">
    <source>
        <dbReference type="Proteomes" id="UP001497516"/>
    </source>
</evidence>
<evidence type="ECO:0000313" key="3">
    <source>
        <dbReference type="EMBL" id="CAL1360808.1"/>
    </source>
</evidence>
<sequence length="103" mass="11162">MTVSLGKLAAIALLLLHLLPADDIPSSSALRPCGYNRDSTQLQMDNWRSEADGVKKSENGGYFAEISTRNSAAILRRSLGTKVLPKRAPPPPIVNRKKAHKVA</sequence>
<feature type="chain" id="PRO_5043449630" description="Secreted protein" evidence="2">
    <location>
        <begin position="22"/>
        <end position="103"/>
    </location>
</feature>
<proteinExistence type="predicted"/>
<dbReference type="AlphaFoldDB" id="A0AAV2CWA0"/>
<evidence type="ECO:0008006" key="5">
    <source>
        <dbReference type="Google" id="ProtNLM"/>
    </source>
</evidence>
<feature type="region of interest" description="Disordered" evidence="1">
    <location>
        <begin position="84"/>
        <end position="103"/>
    </location>
</feature>
<feature type="signal peptide" evidence="2">
    <location>
        <begin position="1"/>
        <end position="21"/>
    </location>
</feature>
<keyword evidence="4" id="KW-1185">Reference proteome</keyword>
<reference evidence="3 4" key="1">
    <citation type="submission" date="2024-04" db="EMBL/GenBank/DDBJ databases">
        <authorList>
            <person name="Fracassetti M."/>
        </authorList>
    </citation>
    <scope>NUCLEOTIDE SEQUENCE [LARGE SCALE GENOMIC DNA]</scope>
</reference>
<evidence type="ECO:0000256" key="2">
    <source>
        <dbReference type="SAM" id="SignalP"/>
    </source>
</evidence>
<organism evidence="3 4">
    <name type="scientific">Linum trigynum</name>
    <dbReference type="NCBI Taxonomy" id="586398"/>
    <lineage>
        <taxon>Eukaryota</taxon>
        <taxon>Viridiplantae</taxon>
        <taxon>Streptophyta</taxon>
        <taxon>Embryophyta</taxon>
        <taxon>Tracheophyta</taxon>
        <taxon>Spermatophyta</taxon>
        <taxon>Magnoliopsida</taxon>
        <taxon>eudicotyledons</taxon>
        <taxon>Gunneridae</taxon>
        <taxon>Pentapetalae</taxon>
        <taxon>rosids</taxon>
        <taxon>fabids</taxon>
        <taxon>Malpighiales</taxon>
        <taxon>Linaceae</taxon>
        <taxon>Linum</taxon>
    </lineage>
</organism>
<gene>
    <name evidence="3" type="ORF">LTRI10_LOCUS8219</name>
</gene>
<name>A0AAV2CWA0_9ROSI</name>
<dbReference type="EMBL" id="OZ034814">
    <property type="protein sequence ID" value="CAL1360808.1"/>
    <property type="molecule type" value="Genomic_DNA"/>
</dbReference>
<dbReference type="Proteomes" id="UP001497516">
    <property type="component" value="Chromosome 10"/>
</dbReference>
<accession>A0AAV2CWA0</accession>
<protein>
    <recommendedName>
        <fullName evidence="5">Secreted protein</fullName>
    </recommendedName>
</protein>
<keyword evidence="2" id="KW-0732">Signal</keyword>
<evidence type="ECO:0000256" key="1">
    <source>
        <dbReference type="SAM" id="MobiDB-lite"/>
    </source>
</evidence>